<feature type="region of interest" description="Disordered" evidence="1">
    <location>
        <begin position="119"/>
        <end position="145"/>
    </location>
</feature>
<feature type="compositionally biased region" description="Pro residues" evidence="1">
    <location>
        <begin position="45"/>
        <end position="55"/>
    </location>
</feature>
<accession>A0A4Z2ID05</accession>
<comment type="caution">
    <text evidence="2">The sequence shown here is derived from an EMBL/GenBank/DDBJ whole genome shotgun (WGS) entry which is preliminary data.</text>
</comment>
<keyword evidence="3" id="KW-1185">Reference proteome</keyword>
<name>A0A4Z2ID05_9TELE</name>
<sequence length="145" mass="15888">MSAPGVRGQQPRASKTLAANSLALYTAPSPIHGTLLRHPKDSLHPPLPPLPPPCQLPDLFPLSKVAETRRKKPPVGRRRTIRRGEEATRRDMKSGCVEKEVIRGPGAAAANNQKVMTGMKTQDIRGERKGQPNPGMVLLVKRRLE</sequence>
<organism evidence="2 3">
    <name type="scientific">Liparis tanakae</name>
    <name type="common">Tanaka's snailfish</name>
    <dbReference type="NCBI Taxonomy" id="230148"/>
    <lineage>
        <taxon>Eukaryota</taxon>
        <taxon>Metazoa</taxon>
        <taxon>Chordata</taxon>
        <taxon>Craniata</taxon>
        <taxon>Vertebrata</taxon>
        <taxon>Euteleostomi</taxon>
        <taxon>Actinopterygii</taxon>
        <taxon>Neopterygii</taxon>
        <taxon>Teleostei</taxon>
        <taxon>Neoteleostei</taxon>
        <taxon>Acanthomorphata</taxon>
        <taxon>Eupercaria</taxon>
        <taxon>Perciformes</taxon>
        <taxon>Cottioidei</taxon>
        <taxon>Cottales</taxon>
        <taxon>Liparidae</taxon>
        <taxon>Liparis</taxon>
    </lineage>
</organism>
<reference evidence="2 3" key="1">
    <citation type="submission" date="2019-03" db="EMBL/GenBank/DDBJ databases">
        <title>First draft genome of Liparis tanakae, snailfish: a comprehensive survey of snailfish specific genes.</title>
        <authorList>
            <person name="Kim W."/>
            <person name="Song I."/>
            <person name="Jeong J.-H."/>
            <person name="Kim D."/>
            <person name="Kim S."/>
            <person name="Ryu S."/>
            <person name="Song J.Y."/>
            <person name="Lee S.K."/>
        </authorList>
    </citation>
    <scope>NUCLEOTIDE SEQUENCE [LARGE SCALE GENOMIC DNA]</scope>
    <source>
        <tissue evidence="2">Muscle</tissue>
    </source>
</reference>
<evidence type="ECO:0000313" key="3">
    <source>
        <dbReference type="Proteomes" id="UP000314294"/>
    </source>
</evidence>
<dbReference type="EMBL" id="SRLO01000099">
    <property type="protein sequence ID" value="TNN75777.1"/>
    <property type="molecule type" value="Genomic_DNA"/>
</dbReference>
<dbReference type="Proteomes" id="UP000314294">
    <property type="component" value="Unassembled WGS sequence"/>
</dbReference>
<feature type="compositionally biased region" description="Basic and acidic residues" evidence="1">
    <location>
        <begin position="82"/>
        <end position="94"/>
    </location>
</feature>
<evidence type="ECO:0000313" key="2">
    <source>
        <dbReference type="EMBL" id="TNN75777.1"/>
    </source>
</evidence>
<evidence type="ECO:0000256" key="1">
    <source>
        <dbReference type="SAM" id="MobiDB-lite"/>
    </source>
</evidence>
<feature type="compositionally biased region" description="Basic residues" evidence="1">
    <location>
        <begin position="69"/>
        <end position="81"/>
    </location>
</feature>
<gene>
    <name evidence="2" type="ORF">EYF80_013924</name>
</gene>
<dbReference type="AlphaFoldDB" id="A0A4Z2ID05"/>
<feature type="region of interest" description="Disordered" evidence="1">
    <location>
        <begin position="67"/>
        <end position="94"/>
    </location>
</feature>
<proteinExistence type="predicted"/>
<feature type="region of interest" description="Disordered" evidence="1">
    <location>
        <begin position="36"/>
        <end position="55"/>
    </location>
</feature>
<protein>
    <submittedName>
        <fullName evidence="2">Uncharacterized protein</fullName>
    </submittedName>
</protein>